<dbReference type="Proteomes" id="UP000250369">
    <property type="component" value="Unassembled WGS sequence"/>
</dbReference>
<evidence type="ECO:0000256" key="1">
    <source>
        <dbReference type="SAM" id="Phobius"/>
    </source>
</evidence>
<dbReference type="Gene3D" id="3.40.50.1820">
    <property type="entry name" value="alpha/beta hydrolase"/>
    <property type="match status" value="1"/>
</dbReference>
<gene>
    <name evidence="3" type="ORF">DQG23_33130</name>
</gene>
<dbReference type="InterPro" id="IPR029058">
    <property type="entry name" value="AB_hydrolase_fold"/>
</dbReference>
<protein>
    <submittedName>
        <fullName evidence="3">Alpha/beta hydrolase</fullName>
    </submittedName>
</protein>
<comment type="caution">
    <text evidence="3">The sequence shown here is derived from an EMBL/GenBank/DDBJ whole genome shotgun (WGS) entry which is preliminary data.</text>
</comment>
<evidence type="ECO:0000259" key="2">
    <source>
        <dbReference type="Pfam" id="PF12740"/>
    </source>
</evidence>
<dbReference type="Pfam" id="PF12740">
    <property type="entry name" value="PETase"/>
    <property type="match status" value="1"/>
</dbReference>
<proteinExistence type="predicted"/>
<reference evidence="3 4" key="1">
    <citation type="journal article" date="2009" name="Int. J. Syst. Evol. Microbiol.">
        <title>Paenibacillus contaminans sp. nov., isolated from a contaminated laboratory plate.</title>
        <authorList>
            <person name="Chou J.H."/>
            <person name="Lee J.H."/>
            <person name="Lin M.C."/>
            <person name="Chang P.S."/>
            <person name="Arun A.B."/>
            <person name="Young C.C."/>
            <person name="Chen W.M."/>
        </authorList>
    </citation>
    <scope>NUCLEOTIDE SEQUENCE [LARGE SCALE GENOMIC DNA]</scope>
    <source>
        <strain evidence="3 4">CKOBP-6</strain>
    </source>
</reference>
<organism evidence="3 4">
    <name type="scientific">Paenibacillus contaminans</name>
    <dbReference type="NCBI Taxonomy" id="450362"/>
    <lineage>
        <taxon>Bacteria</taxon>
        <taxon>Bacillati</taxon>
        <taxon>Bacillota</taxon>
        <taxon>Bacilli</taxon>
        <taxon>Bacillales</taxon>
        <taxon>Paenibacillaceae</taxon>
        <taxon>Paenibacillus</taxon>
    </lineage>
</organism>
<keyword evidence="1" id="KW-0812">Transmembrane</keyword>
<evidence type="ECO:0000313" key="4">
    <source>
        <dbReference type="Proteomes" id="UP000250369"/>
    </source>
</evidence>
<dbReference type="AlphaFoldDB" id="A0A329M9F1"/>
<keyword evidence="1" id="KW-0472">Membrane</keyword>
<dbReference type="InterPro" id="IPR041127">
    <property type="entry name" value="PET_hydrolase/cutinase-like"/>
</dbReference>
<dbReference type="SUPFAM" id="SSF53474">
    <property type="entry name" value="alpha/beta-Hydrolases"/>
    <property type="match status" value="1"/>
</dbReference>
<accession>A0A329M9F1</accession>
<feature type="transmembrane region" description="Helical" evidence="1">
    <location>
        <begin position="20"/>
        <end position="37"/>
    </location>
</feature>
<evidence type="ECO:0000313" key="3">
    <source>
        <dbReference type="EMBL" id="RAV13637.1"/>
    </source>
</evidence>
<keyword evidence="3" id="KW-0378">Hydrolase</keyword>
<sequence length="309" mass="34680">MNEEGMQNRMSTSEQPTARPWIKWVFMPLIVLLMYVLKLRERLYRYRPEPLERLYRESGPYRSASAVIHDEQGRPLYRIDYPEDRMDACPVVIWGNGSDAQPENYGDLLAHLSSWGFTIVGNYCRNTGTGKEIADTVNYVLRENDKPTSLLYGKIRTDRIGAVGQSQGATGVLNANKYLEKPLQTVVTIALPALKWCDAKDVYEIGSQSADLFFMAGTHDFIISPTASNSKAYHAVRPGQAAVMAMTKCADHLESMGNGGMHRGYLTAWLRYRLAEDGLAATAFAGKSPEIHRNKGWKHVSTQNIKDVN</sequence>
<name>A0A329M9F1_9BACL</name>
<dbReference type="EMBL" id="QMFB01000029">
    <property type="protein sequence ID" value="RAV13637.1"/>
    <property type="molecule type" value="Genomic_DNA"/>
</dbReference>
<dbReference type="GO" id="GO:0016787">
    <property type="term" value="F:hydrolase activity"/>
    <property type="evidence" value="ECO:0007669"/>
    <property type="project" value="UniProtKB-KW"/>
</dbReference>
<keyword evidence="4" id="KW-1185">Reference proteome</keyword>
<keyword evidence="1" id="KW-1133">Transmembrane helix</keyword>
<feature type="domain" description="PET hydrolase/cutinase-like" evidence="2">
    <location>
        <begin position="44"/>
        <end position="288"/>
    </location>
</feature>